<comment type="caution">
    <text evidence="11">The sequence shown here is derived from an EMBL/GenBank/DDBJ whole genome shotgun (WGS) entry which is preliminary data.</text>
</comment>
<comment type="similarity">
    <text evidence="2">Belongs to the JARID1 histone demethylase family.</text>
</comment>
<feature type="region of interest" description="Disordered" evidence="8">
    <location>
        <begin position="48"/>
        <end position="78"/>
    </location>
</feature>
<keyword evidence="7" id="KW-0862">Zinc</keyword>
<feature type="compositionally biased region" description="Basic and acidic residues" evidence="8">
    <location>
        <begin position="237"/>
        <end position="262"/>
    </location>
</feature>
<dbReference type="Proteomes" id="UP001408789">
    <property type="component" value="Unassembled WGS sequence"/>
</dbReference>
<comment type="subcellular location">
    <subcellularLocation>
        <location evidence="1">Nucleus</location>
    </subcellularLocation>
</comment>
<evidence type="ECO:0000259" key="10">
    <source>
        <dbReference type="PROSITE" id="PS51184"/>
    </source>
</evidence>
<dbReference type="InterPro" id="IPR018866">
    <property type="entry name" value="Znf-4CXXC_R1"/>
</dbReference>
<keyword evidence="5" id="KW-0804">Transcription</keyword>
<dbReference type="EMBL" id="JBCNJP010000019">
    <property type="protein sequence ID" value="KAK9062600.1"/>
    <property type="molecule type" value="Genomic_DNA"/>
</dbReference>
<feature type="domain" description="RING-type" evidence="9">
    <location>
        <begin position="1071"/>
        <end position="1117"/>
    </location>
</feature>
<dbReference type="GO" id="GO:0000785">
    <property type="term" value="C:chromatin"/>
    <property type="evidence" value="ECO:0007669"/>
    <property type="project" value="TreeGrafter"/>
</dbReference>
<dbReference type="GO" id="GO:0000118">
    <property type="term" value="C:histone deacetylase complex"/>
    <property type="evidence" value="ECO:0007669"/>
    <property type="project" value="TreeGrafter"/>
</dbReference>
<dbReference type="Pfam" id="PF10497">
    <property type="entry name" value="zf-4CXXC_R1"/>
    <property type="match status" value="2"/>
</dbReference>
<sequence>MEQTLEYMSGETEPQTTAPEKTSMDNATATSTLGFRMLSRIEGRKWLSTIRRNIPKPHTSPSGEPPPPQASIGVSTSQFQPINIETADSPAKQHKNVTIIEGMCNPDVVDRIHTHRVENASEQQEERNAMEKVSECLNHIGEEIEVADQKNNVIEGILSEKCDEDEQKKKAEGREDSKLDEESCVQEGNRDNATSCDVDKNDKIMDGVESNSTGDENNPQGEAMQCVNSNNTIDVPVDDHTHRVQNDDEQQQNRKDYDDTNHIQESQGSGDADQRENILEECENGQNKKIQLDSGKTSGSGKRKKVLLKSKRGLGSGSKKTRKADKPKPEPKKKIHHARHMVIDENGNPCWVQSVMCHQCQRNDKGRVVQCQTCAAKRYCVPCMTTWYPNMTEEMFAERCPVCRGNCNCKPCLRDVCPWIKKKTDFITDNDRKVECSKNVLEAILPFLKHFNEERLRELEIEAAILGCSISEVKLKEVDCPLDCRIFCDCCKTPILDLHRSCPHCEYDLCLTCCWELRDGQPQEHKKAVTTIILDPGPGYLHGEPKITFKKKYAAKPAPKVKEIPEWKPLKNNSICCPPRSLGGCSRGILKLMHILPLNKIPSLLEKAQEVLKSKKLMECMPKTCDSANENDGGNQHLCKASSRENSNDNFLYCPNAVDIESEGLKNFKCHWLKGEPVIVNNVLATGLGLSWEPMVMWRSFRQITNVNHNRILNTEVVNCLDWQAVDISFQNFFKCYKEGRYDDKGWPQLLKLTDYPPSERHAVEFISCLPFKEYTHPRNGNFNLATKLFEKSLMPDVGPKTHISYGYGQELGRGDSVTKLQFNMSDVVNVLTHTATVTLDPDIMEGINILKKKHMAQDQMEFFGEGEKLAEKVPPLDDVITDSKGLDAADGGALWDIFRREDTPKLELFLKRHFKEFRHVFSLPLQQVIHPIHDQTFYLTMDQKRKLKEEFGIEPWTVVQKIGDAIFVHAGCVHQVRNLKSCTNVTLDFFSPESFTECIRLNEDMRHLPQNHMAKEDKLEVKKMALYAVEEAVEEAVRDLQLLLKENGMEEHQDYTDHVGILRKAQSIMCHQCHMNKKGHVVQCSTCTKGYCVPCMTTWYPNMTEDMFAERCPVCRGNCNCKPCLRDVCPWVKSKIDFITDNDKKVECSKNVLETILPFLKHLNDECLREMEIEAAITGCSISEVKLKNADCPPGCRINCNYCRTAILDLYRSCPRCEYDLCLTCCRELRDGQLQGHKEVVTASFTDPGTSDMHGESQNTINKPDASGPEWKPLKNSSIRCPPRSLGGCRLGILVLMHILPLNRVSSLLEKAQEVLKSKKLIECMPKTCDSANENDGGNKRLCKASSRESNDNYLYFPSAVDIDSESSKHFQCHWSKGEPVMVSNVLAMGLGLSWEPMVMWQSLRQITNLNHDKSLNAKVINCLDWQAVDISFQNFFDWYEDGRYDDEGWPQMLKLTDYPPSERHAVEVISCLPFKEYTHPQDGNLNLATQLCGKSLKSDVCPKTQISYGFGQELGRGDSVTKLHFNIFDVVNVLTHTATVTIAPGHLEEINTLKKKHMAQDQMDFFGEGEKMVEKVPVLDDVITDSEGLDLADGGALWDIFRREDTPKLELFLKKHFKEFRHDLCLPLQQVMHPIHDQTFYLTVDQKRRLKEEFGIEPWTVVQKLGDAVYIPAGCVHQVRNLKSCTNVTLGFFSPESFTECIKLNEDMRHLPQNHRAKEDKLEVKKMAFYAVEEAVTDLQHLLENDTEEHQGYTDHVKSNSKRRKTCKSAATHSSATTVVLPTKQDKTTNNVLVSDGINCIQEEVKVTDQQNKIMEKGCENERCKRGAGEIFSEQFDEDEQRKNPEGTEDSKLDEELCVQKGNRDKATSCDVDKNDMIMDGVTSHSTADDNSPQEEVMQCVYSNTLDVPVNKNTHRVHNDDEQQQKRMNYDDTNHIQECQGTKDLDQRESIIEESENGQNKKIQLDSGKISGSGKRKKLVYNFDPLAEYDDFIWKSKHRHGSGSKKSRKADKLEPKKKYFARNRVMDENGIYVQVPSVMCHQCQRNDKGRVVHCLTCATKRYCVPCLTTWYPNMTEDMFAERCPVCRGNCNCKPCLRDVCPWVKNKIDFITDNDQKVECSKNVLQAILPFLKHLNEERLRELEIEAAIKGCSISEVELKNADCPPDGLIYCDYCSTAILDLHRSCPRCEYDLCLTCCGELRDGQLHGHRKAVTTNFTDPGPNYMHGESRNTFNKPDAAEPASNVKEIPKWKPLKNSSIRCPPKSLGGCRLGILELMHILPLNKVPSLLEKGQEILKSKKLMECTPKMRDSATENDGRNKHLCKASSRENSNDNYLYCPSAVDIESEGLNYFQCHWSKGEPVLVSNVLAMGLGLSWEPMVMCRSFRQISEKLLNTKVVNCLDWLAVDISFQNFFKWYKEGRYDDKGWPQILKLTDYSPSERHAAEFILCLPFKEYTHPRNGNYNLAKKLCGKSVMSDMGPKTHISYGFCQELGRGDSVTKLHFNISDVVNVLTHNATVSLDPHIQESINRLKRKHMAQDQIELFGQGEKMVEKVPALDEVITDSEGLDLADGGALWDIFRREDTPKLELYLNKHFKEFRHVFCLPLQQVIHPIHDQTFYLTMDHKRRLKEEFGIEPWTVVQKLGDAVFIPAGCAHQVRNLKSCTNVTLDFFSPESFTECIRLNEDMRRLPQNHRAKKGRLEVKKMGLDAVEEAVRDLQHLLGNNTKEHQGYTDHVSKRRKTHKAAGTYTSATTVGLPTKQDKTTAIMDVVKDNTPQKNVLDKECVKRLSTRSTSKINNYLDQDAQKKKTRFSARKRSHQP</sequence>
<evidence type="ECO:0000256" key="1">
    <source>
        <dbReference type="ARBA" id="ARBA00004123"/>
    </source>
</evidence>
<reference evidence="11 12" key="1">
    <citation type="submission" date="2024-04" db="EMBL/GenBank/DDBJ databases">
        <title>The reference genome of an endangered Asteraceae, Deinandra increscens subsp. villosa, native to the Central Coast of California.</title>
        <authorList>
            <person name="Guilliams M."/>
            <person name="Hasenstab-Lehman K."/>
            <person name="Meyer R."/>
            <person name="Mcevoy S."/>
        </authorList>
    </citation>
    <scope>NUCLEOTIDE SEQUENCE [LARGE SCALE GENOMIC DNA]</scope>
    <source>
        <tissue evidence="11">Leaf</tissue>
    </source>
</reference>
<evidence type="ECO:0000313" key="12">
    <source>
        <dbReference type="Proteomes" id="UP001408789"/>
    </source>
</evidence>
<dbReference type="GO" id="GO:0031490">
    <property type="term" value="F:chromatin DNA binding"/>
    <property type="evidence" value="ECO:0007669"/>
    <property type="project" value="TreeGrafter"/>
</dbReference>
<keyword evidence="7" id="KW-0863">Zinc-finger</keyword>
<dbReference type="PANTHER" id="PTHR12549:SF11">
    <property type="entry name" value="LYSINE-SPECIFIC DEMETHYLASE JMJ25"/>
    <property type="match status" value="1"/>
</dbReference>
<evidence type="ECO:0000256" key="5">
    <source>
        <dbReference type="ARBA" id="ARBA00023163"/>
    </source>
</evidence>
<organism evidence="11 12">
    <name type="scientific">Deinandra increscens subsp. villosa</name>
    <dbReference type="NCBI Taxonomy" id="3103831"/>
    <lineage>
        <taxon>Eukaryota</taxon>
        <taxon>Viridiplantae</taxon>
        <taxon>Streptophyta</taxon>
        <taxon>Embryophyta</taxon>
        <taxon>Tracheophyta</taxon>
        <taxon>Spermatophyta</taxon>
        <taxon>Magnoliopsida</taxon>
        <taxon>eudicotyledons</taxon>
        <taxon>Gunneridae</taxon>
        <taxon>Pentapetalae</taxon>
        <taxon>asterids</taxon>
        <taxon>campanulids</taxon>
        <taxon>Asterales</taxon>
        <taxon>Asteraceae</taxon>
        <taxon>Asteroideae</taxon>
        <taxon>Heliantheae alliance</taxon>
        <taxon>Madieae</taxon>
        <taxon>Madiinae</taxon>
        <taxon>Deinandra</taxon>
    </lineage>
</organism>
<dbReference type="PROSITE" id="PS51184">
    <property type="entry name" value="JMJC"/>
    <property type="match status" value="3"/>
</dbReference>
<feature type="region of interest" description="Disordered" evidence="8">
    <location>
        <begin position="163"/>
        <end position="336"/>
    </location>
</feature>
<feature type="compositionally biased region" description="Polar residues" evidence="8">
    <location>
        <begin position="12"/>
        <end position="33"/>
    </location>
</feature>
<feature type="compositionally biased region" description="Polar residues" evidence="8">
    <location>
        <begin position="209"/>
        <end position="233"/>
    </location>
</feature>
<dbReference type="CDD" id="cd02208">
    <property type="entry name" value="cupin_RmlC-like"/>
    <property type="match status" value="2"/>
</dbReference>
<dbReference type="Pfam" id="PF02373">
    <property type="entry name" value="JmjC"/>
    <property type="match status" value="3"/>
</dbReference>
<feature type="compositionally biased region" description="Basic residues" evidence="8">
    <location>
        <begin position="2808"/>
        <end position="2821"/>
    </location>
</feature>
<dbReference type="SMART" id="SM00558">
    <property type="entry name" value="JmjC"/>
    <property type="match status" value="3"/>
</dbReference>
<feature type="region of interest" description="Disordered" evidence="8">
    <location>
        <begin position="1"/>
        <end position="35"/>
    </location>
</feature>
<feature type="region of interest" description="Disordered" evidence="8">
    <location>
        <begin position="1834"/>
        <end position="1857"/>
    </location>
</feature>
<feature type="domain" description="JmjC" evidence="10">
    <location>
        <begin position="2455"/>
        <end position="2688"/>
    </location>
</feature>
<dbReference type="PROSITE" id="PS50089">
    <property type="entry name" value="ZF_RING_2"/>
    <property type="match status" value="3"/>
</dbReference>
<name>A0AAP0CY16_9ASTR</name>
<feature type="compositionally biased region" description="Basic residues" evidence="8">
    <location>
        <begin position="301"/>
        <end position="312"/>
    </location>
</feature>
<evidence type="ECO:0000256" key="3">
    <source>
        <dbReference type="ARBA" id="ARBA00022723"/>
    </source>
</evidence>
<dbReference type="GO" id="GO:0032454">
    <property type="term" value="F:histone H3K9 demethylase activity"/>
    <property type="evidence" value="ECO:0007669"/>
    <property type="project" value="InterPro"/>
</dbReference>
<dbReference type="SUPFAM" id="SSF51197">
    <property type="entry name" value="Clavaminate synthase-like"/>
    <property type="match status" value="3"/>
</dbReference>
<dbReference type="InterPro" id="IPR045109">
    <property type="entry name" value="LSDs-like"/>
</dbReference>
<evidence type="ECO:0000256" key="8">
    <source>
        <dbReference type="SAM" id="MobiDB-lite"/>
    </source>
</evidence>
<gene>
    <name evidence="11" type="ORF">SSX86_019788</name>
</gene>
<dbReference type="GO" id="GO:0003712">
    <property type="term" value="F:transcription coregulator activity"/>
    <property type="evidence" value="ECO:0007669"/>
    <property type="project" value="TreeGrafter"/>
</dbReference>
<feature type="compositionally biased region" description="Basic and acidic residues" evidence="8">
    <location>
        <begin position="197"/>
        <end position="206"/>
    </location>
</feature>
<feature type="domain" description="RING-type" evidence="9">
    <location>
        <begin position="2042"/>
        <end position="2089"/>
    </location>
</feature>
<feature type="region of interest" description="Disordered" evidence="8">
    <location>
        <begin position="1246"/>
        <end position="1277"/>
    </location>
</feature>
<keyword evidence="4" id="KW-0805">Transcription regulation</keyword>
<dbReference type="PANTHER" id="PTHR12549">
    <property type="entry name" value="JMJC DOMAIN-CONTAINING HISTONE DEMETHYLATION PROTEIN"/>
    <property type="match status" value="1"/>
</dbReference>
<evidence type="ECO:0000256" key="4">
    <source>
        <dbReference type="ARBA" id="ARBA00023015"/>
    </source>
</evidence>
<feature type="compositionally biased region" description="Basic and acidic residues" evidence="8">
    <location>
        <begin position="1842"/>
        <end position="1857"/>
    </location>
</feature>
<evidence type="ECO:0000256" key="6">
    <source>
        <dbReference type="ARBA" id="ARBA00023242"/>
    </source>
</evidence>
<accession>A0AAP0CY16</accession>
<proteinExistence type="inferred from homology"/>
<dbReference type="SMART" id="SM00184">
    <property type="entry name" value="RING"/>
    <property type="match status" value="3"/>
</dbReference>
<keyword evidence="3" id="KW-0479">Metal-binding</keyword>
<feature type="compositionally biased region" description="Basic and acidic residues" evidence="8">
    <location>
        <begin position="163"/>
        <end position="181"/>
    </location>
</feature>
<keyword evidence="12" id="KW-1185">Reference proteome</keyword>
<feature type="domain" description="JmjC" evidence="10">
    <location>
        <begin position="1478"/>
        <end position="1711"/>
    </location>
</feature>
<feature type="domain" description="RING-type" evidence="9">
    <location>
        <begin position="357"/>
        <end position="404"/>
    </location>
</feature>
<keyword evidence="6" id="KW-0539">Nucleus</keyword>
<evidence type="ECO:0000256" key="7">
    <source>
        <dbReference type="PROSITE-ProRule" id="PRU00175"/>
    </source>
</evidence>
<dbReference type="InterPro" id="IPR001841">
    <property type="entry name" value="Znf_RING"/>
</dbReference>
<protein>
    <submittedName>
        <fullName evidence="11">Uncharacterized protein</fullName>
    </submittedName>
</protein>
<evidence type="ECO:0000259" key="9">
    <source>
        <dbReference type="PROSITE" id="PS50089"/>
    </source>
</evidence>
<dbReference type="GO" id="GO:0008270">
    <property type="term" value="F:zinc ion binding"/>
    <property type="evidence" value="ECO:0007669"/>
    <property type="project" value="UniProtKB-KW"/>
</dbReference>
<dbReference type="InterPro" id="IPR003347">
    <property type="entry name" value="JmjC_dom"/>
</dbReference>
<dbReference type="Gene3D" id="2.60.120.650">
    <property type="entry name" value="Cupin"/>
    <property type="match status" value="3"/>
</dbReference>
<feature type="domain" description="JmjC" evidence="10">
    <location>
        <begin position="778"/>
        <end position="1007"/>
    </location>
</feature>
<evidence type="ECO:0000313" key="11">
    <source>
        <dbReference type="EMBL" id="KAK9062600.1"/>
    </source>
</evidence>
<evidence type="ECO:0000256" key="2">
    <source>
        <dbReference type="ARBA" id="ARBA00006801"/>
    </source>
</evidence>
<feature type="region of interest" description="Disordered" evidence="8">
    <location>
        <begin position="2797"/>
        <end position="2821"/>
    </location>
</feature>
<dbReference type="GO" id="GO:0006357">
    <property type="term" value="P:regulation of transcription by RNA polymerase II"/>
    <property type="evidence" value="ECO:0007669"/>
    <property type="project" value="TreeGrafter"/>
</dbReference>